<dbReference type="SUPFAM" id="SSF103481">
    <property type="entry name" value="Multidrug resistance efflux transporter EmrE"/>
    <property type="match status" value="2"/>
</dbReference>
<gene>
    <name evidence="8" type="ORF">SAMN06265368_4676</name>
</gene>
<feature type="transmembrane region" description="Helical" evidence="6">
    <location>
        <begin position="126"/>
        <end position="144"/>
    </location>
</feature>
<name>A0A285PJU8_9HYPH</name>
<proteinExistence type="inferred from homology"/>
<evidence type="ECO:0000313" key="8">
    <source>
        <dbReference type="EMBL" id="SNZ21553.1"/>
    </source>
</evidence>
<dbReference type="InterPro" id="IPR000620">
    <property type="entry name" value="EamA_dom"/>
</dbReference>
<dbReference type="RefSeq" id="WP_097155929.1">
    <property type="nucleotide sequence ID" value="NZ_OBEL01000009.1"/>
</dbReference>
<organism evidence="8 9">
    <name type="scientific">Cohaesibacter gelatinilyticus</name>
    <dbReference type="NCBI Taxonomy" id="372072"/>
    <lineage>
        <taxon>Bacteria</taxon>
        <taxon>Pseudomonadati</taxon>
        <taxon>Pseudomonadota</taxon>
        <taxon>Alphaproteobacteria</taxon>
        <taxon>Hyphomicrobiales</taxon>
        <taxon>Cohaesibacteraceae</taxon>
    </lineage>
</organism>
<keyword evidence="4 6" id="KW-1133">Transmembrane helix</keyword>
<evidence type="ECO:0000256" key="3">
    <source>
        <dbReference type="ARBA" id="ARBA00022692"/>
    </source>
</evidence>
<dbReference type="InterPro" id="IPR037185">
    <property type="entry name" value="EmrE-like"/>
</dbReference>
<dbReference type="InterPro" id="IPR050638">
    <property type="entry name" value="AA-Vitamin_Transporters"/>
</dbReference>
<sequence length="303" mass="32845">MTSSFSQKLGQLTPILFVFLWSTGFIGARMGAPYSEPMTFLTIRFVIVLVLLIPLALLLKAKWPSAKEAFHAFIAGLLLHGAYLGAVFWAIDDGMPAGLAALVMGLQPVLTAFFAAMVLKEAITRNHVMGFILGMIGISLVLYPRLQGGDFSVTPAQITASLIAVLSISVGTIYQKRFASNLDMRTSTVWQYIAAALLVGIVAYMTETQTLDWTPDFIFALGWLVLVLSIGAIFLLLFLIEQGAVSNIAGLFYLIPAVTAIFSWILFDEPITLIQIVGIIITGAGVFLASHAKLANMRNKTSH</sequence>
<dbReference type="Proteomes" id="UP000219439">
    <property type="component" value="Unassembled WGS sequence"/>
</dbReference>
<evidence type="ECO:0000256" key="1">
    <source>
        <dbReference type="ARBA" id="ARBA00004141"/>
    </source>
</evidence>
<feature type="transmembrane region" description="Helical" evidence="6">
    <location>
        <begin position="156"/>
        <end position="174"/>
    </location>
</feature>
<dbReference type="Gene3D" id="1.10.3730.20">
    <property type="match status" value="2"/>
</dbReference>
<keyword evidence="9" id="KW-1185">Reference proteome</keyword>
<feature type="transmembrane region" description="Helical" evidence="6">
    <location>
        <begin position="217"/>
        <end position="240"/>
    </location>
</feature>
<dbReference type="Pfam" id="PF00892">
    <property type="entry name" value="EamA"/>
    <property type="match status" value="2"/>
</dbReference>
<feature type="transmembrane region" description="Helical" evidence="6">
    <location>
        <begin position="247"/>
        <end position="267"/>
    </location>
</feature>
<protein>
    <submittedName>
        <fullName evidence="8">Uncharacterized membrane protein</fullName>
    </submittedName>
</protein>
<evidence type="ECO:0000256" key="4">
    <source>
        <dbReference type="ARBA" id="ARBA00022989"/>
    </source>
</evidence>
<keyword evidence="3 6" id="KW-0812">Transmembrane</keyword>
<reference evidence="8 9" key="1">
    <citation type="submission" date="2017-09" db="EMBL/GenBank/DDBJ databases">
        <authorList>
            <person name="Ehlers B."/>
            <person name="Leendertz F.H."/>
        </authorList>
    </citation>
    <scope>NUCLEOTIDE SEQUENCE [LARGE SCALE GENOMIC DNA]</scope>
    <source>
        <strain evidence="8 9">DSM 18289</strain>
    </source>
</reference>
<feature type="domain" description="EamA" evidence="7">
    <location>
        <begin position="160"/>
        <end position="289"/>
    </location>
</feature>
<comment type="subcellular location">
    <subcellularLocation>
        <location evidence="1">Membrane</location>
        <topology evidence="1">Multi-pass membrane protein</topology>
    </subcellularLocation>
</comment>
<dbReference type="PANTHER" id="PTHR32322:SF2">
    <property type="entry name" value="EAMA DOMAIN-CONTAINING PROTEIN"/>
    <property type="match status" value="1"/>
</dbReference>
<feature type="transmembrane region" description="Helical" evidence="6">
    <location>
        <begin position="12"/>
        <end position="32"/>
    </location>
</feature>
<dbReference type="PANTHER" id="PTHR32322">
    <property type="entry name" value="INNER MEMBRANE TRANSPORTER"/>
    <property type="match status" value="1"/>
</dbReference>
<comment type="similarity">
    <text evidence="2">Belongs to the EamA transporter family.</text>
</comment>
<dbReference type="EMBL" id="OBEL01000009">
    <property type="protein sequence ID" value="SNZ21553.1"/>
    <property type="molecule type" value="Genomic_DNA"/>
</dbReference>
<evidence type="ECO:0000259" key="7">
    <source>
        <dbReference type="Pfam" id="PF00892"/>
    </source>
</evidence>
<dbReference type="AlphaFoldDB" id="A0A285PJU8"/>
<evidence type="ECO:0000256" key="2">
    <source>
        <dbReference type="ARBA" id="ARBA00007362"/>
    </source>
</evidence>
<feature type="transmembrane region" description="Helical" evidence="6">
    <location>
        <begin position="38"/>
        <end position="58"/>
    </location>
</feature>
<feature type="domain" description="EamA" evidence="7">
    <location>
        <begin position="10"/>
        <end position="142"/>
    </location>
</feature>
<evidence type="ECO:0000313" key="9">
    <source>
        <dbReference type="Proteomes" id="UP000219439"/>
    </source>
</evidence>
<keyword evidence="5 6" id="KW-0472">Membrane</keyword>
<dbReference type="OrthoDB" id="9809509at2"/>
<accession>A0A285PJU8</accession>
<feature type="transmembrane region" description="Helical" evidence="6">
    <location>
        <begin position="273"/>
        <end position="292"/>
    </location>
</feature>
<dbReference type="GO" id="GO:0016020">
    <property type="term" value="C:membrane"/>
    <property type="evidence" value="ECO:0007669"/>
    <property type="project" value="UniProtKB-SubCell"/>
</dbReference>
<feature type="transmembrane region" description="Helical" evidence="6">
    <location>
        <begin position="97"/>
        <end position="119"/>
    </location>
</feature>
<evidence type="ECO:0000256" key="5">
    <source>
        <dbReference type="ARBA" id="ARBA00023136"/>
    </source>
</evidence>
<feature type="transmembrane region" description="Helical" evidence="6">
    <location>
        <begin position="70"/>
        <end position="91"/>
    </location>
</feature>
<evidence type="ECO:0000256" key="6">
    <source>
        <dbReference type="SAM" id="Phobius"/>
    </source>
</evidence>
<feature type="transmembrane region" description="Helical" evidence="6">
    <location>
        <begin position="186"/>
        <end position="205"/>
    </location>
</feature>